<keyword evidence="4" id="KW-0175">Coiled coil</keyword>
<feature type="repeat" description="TPR" evidence="3">
    <location>
        <begin position="551"/>
        <end position="584"/>
    </location>
</feature>
<evidence type="ECO:0000256" key="1">
    <source>
        <dbReference type="ARBA" id="ARBA00022737"/>
    </source>
</evidence>
<evidence type="ECO:0000313" key="8">
    <source>
        <dbReference type="Proteomes" id="UP001530315"/>
    </source>
</evidence>
<dbReference type="EMBL" id="JALLAZ020001607">
    <property type="protein sequence ID" value="KAL3771298.1"/>
    <property type="molecule type" value="Genomic_DNA"/>
</dbReference>
<dbReference type="InterPro" id="IPR011990">
    <property type="entry name" value="TPR-like_helical_dom_sf"/>
</dbReference>
<protein>
    <recommendedName>
        <fullName evidence="6">J domain-containing protein</fullName>
    </recommendedName>
</protein>
<reference evidence="7 8" key="1">
    <citation type="submission" date="2024-10" db="EMBL/GenBank/DDBJ databases">
        <title>Updated reference genomes for cyclostephanoid diatoms.</title>
        <authorList>
            <person name="Roberts W.R."/>
            <person name="Alverson A.J."/>
        </authorList>
    </citation>
    <scope>NUCLEOTIDE SEQUENCE [LARGE SCALE GENOMIC DNA]</scope>
    <source>
        <strain evidence="7 8">AJA276-08</strain>
    </source>
</reference>
<evidence type="ECO:0000256" key="5">
    <source>
        <dbReference type="SAM" id="MobiDB-lite"/>
    </source>
</evidence>
<dbReference type="Pfam" id="PF00226">
    <property type="entry name" value="DnaJ"/>
    <property type="match status" value="1"/>
</dbReference>
<dbReference type="SMART" id="SM00271">
    <property type="entry name" value="DnaJ"/>
    <property type="match status" value="1"/>
</dbReference>
<dbReference type="PANTHER" id="PTHR45188">
    <property type="entry name" value="DNAJ PROTEIN P58IPK HOMOLOG"/>
    <property type="match status" value="1"/>
</dbReference>
<dbReference type="SUPFAM" id="SSF46565">
    <property type="entry name" value="Chaperone J-domain"/>
    <property type="match status" value="1"/>
</dbReference>
<dbReference type="Gene3D" id="1.25.40.10">
    <property type="entry name" value="Tetratricopeptide repeat domain"/>
    <property type="match status" value="1"/>
</dbReference>
<dbReference type="PANTHER" id="PTHR45188:SF2">
    <property type="entry name" value="DNAJ HOMOLOG SUBFAMILY C MEMBER 7"/>
    <property type="match status" value="1"/>
</dbReference>
<dbReference type="SUPFAM" id="SSF48452">
    <property type="entry name" value="TPR-like"/>
    <property type="match status" value="1"/>
</dbReference>
<keyword evidence="2 3" id="KW-0802">TPR repeat</keyword>
<accession>A0ABD3N5H4</accession>
<evidence type="ECO:0000259" key="6">
    <source>
        <dbReference type="PROSITE" id="PS50076"/>
    </source>
</evidence>
<feature type="compositionally biased region" description="Acidic residues" evidence="5">
    <location>
        <begin position="109"/>
        <end position="131"/>
    </location>
</feature>
<evidence type="ECO:0000313" key="7">
    <source>
        <dbReference type="EMBL" id="KAL3771298.1"/>
    </source>
</evidence>
<keyword evidence="8" id="KW-1185">Reference proteome</keyword>
<evidence type="ECO:0000256" key="4">
    <source>
        <dbReference type="SAM" id="Coils"/>
    </source>
</evidence>
<dbReference type="InterPro" id="IPR036869">
    <property type="entry name" value="J_dom_sf"/>
</dbReference>
<feature type="region of interest" description="Disordered" evidence="5">
    <location>
        <begin position="101"/>
        <end position="137"/>
    </location>
</feature>
<dbReference type="AlphaFoldDB" id="A0ABD3N5H4"/>
<dbReference type="CDD" id="cd06257">
    <property type="entry name" value="DnaJ"/>
    <property type="match status" value="1"/>
</dbReference>
<feature type="region of interest" description="Disordered" evidence="5">
    <location>
        <begin position="51"/>
        <end position="75"/>
    </location>
</feature>
<keyword evidence="1" id="KW-0677">Repeat</keyword>
<name>A0ABD3N5H4_9STRA</name>
<dbReference type="Pfam" id="PF01549">
    <property type="entry name" value="ShK"/>
    <property type="match status" value="1"/>
</dbReference>
<dbReference type="InterPro" id="IPR003582">
    <property type="entry name" value="ShKT_dom"/>
</dbReference>
<dbReference type="SMART" id="SM00028">
    <property type="entry name" value="TPR"/>
    <property type="match status" value="4"/>
</dbReference>
<feature type="domain" description="J" evidence="6">
    <location>
        <begin position="632"/>
        <end position="697"/>
    </location>
</feature>
<dbReference type="Proteomes" id="UP001530315">
    <property type="component" value="Unassembled WGS sequence"/>
</dbReference>
<comment type="caution">
    <text evidence="7">The sequence shown here is derived from an EMBL/GenBank/DDBJ whole genome shotgun (WGS) entry which is preliminary data.</text>
</comment>
<sequence>MPLLGAGPSSTSTAVAAADAGDVDVDAGTASNDGEGSPGLVTSIDVVLPMTTREGGRRRRAKEARVGEGGEDREEECAEWAAQGECEANPTYMLDACTASCSSGSGVHDDEEDEDNDDVGEAEEEEEEGEADATGRRTVAARVYEGEDAAIGAFRFAEEYSTEYPNGVVPTSAVLSVARRLQKSLAEGRADYAPPTTVTHCGGGGGKSRPCSAGKLWKRAEEFRKDDMHDSAGADLIRALLRSGIEIDFADRCERSLQWAIGSIRRQRERERRNAEEEAKLERRRAEEREALAEAEERRREYEADFVKFGSGLRELSLGGDGAASEATVGVDGSAEIDSQALVANVVRTFIATGPQGGQWNETLQLIKKVPPSDKTVDVLLIEARCHEMLGNHKQALSAAGRLISKAASYGPWLNDSPRMMAATLGANAAMQLGLPENAISFYQNVLKFDPEQERALKQYRGLKKVVKLLNKAEEQIQKGYNNAASGFVDDCLSAMRGLDVDSPLFRSKIQLKQCTILSGMGKQEEALNYCDKAVELRLENASLVSSTLRKEAHLVRAEALLLDMDYDDAVSDFRAAFDLVPDDAENMQEKRELKQKLQQAMHKQQLWNGGGKDHRYNEHTGYPDGRPPERDHAKILQLPIDLEQRTKDIKCAWLKKQFKALVRQYHPDKYKGNKKRAARKFKEVKEAKEIISSAWDC</sequence>
<dbReference type="InterPro" id="IPR019734">
    <property type="entry name" value="TPR_rpt"/>
</dbReference>
<organism evidence="7 8">
    <name type="scientific">Stephanodiscus triporus</name>
    <dbReference type="NCBI Taxonomy" id="2934178"/>
    <lineage>
        <taxon>Eukaryota</taxon>
        <taxon>Sar</taxon>
        <taxon>Stramenopiles</taxon>
        <taxon>Ochrophyta</taxon>
        <taxon>Bacillariophyta</taxon>
        <taxon>Coscinodiscophyceae</taxon>
        <taxon>Thalassiosirophycidae</taxon>
        <taxon>Stephanodiscales</taxon>
        <taxon>Stephanodiscaceae</taxon>
        <taxon>Stephanodiscus</taxon>
    </lineage>
</organism>
<evidence type="ECO:0000256" key="3">
    <source>
        <dbReference type="PROSITE-ProRule" id="PRU00339"/>
    </source>
</evidence>
<dbReference type="InterPro" id="IPR001623">
    <property type="entry name" value="DnaJ_domain"/>
</dbReference>
<feature type="coiled-coil region" evidence="4">
    <location>
        <begin position="265"/>
        <end position="305"/>
    </location>
</feature>
<dbReference type="PROSITE" id="PS50005">
    <property type="entry name" value="TPR"/>
    <property type="match status" value="1"/>
</dbReference>
<evidence type="ECO:0000256" key="2">
    <source>
        <dbReference type="ARBA" id="ARBA00022803"/>
    </source>
</evidence>
<proteinExistence type="predicted"/>
<feature type="region of interest" description="Disordered" evidence="5">
    <location>
        <begin position="24"/>
        <end position="43"/>
    </location>
</feature>
<dbReference type="PROSITE" id="PS50076">
    <property type="entry name" value="DNAJ_2"/>
    <property type="match status" value="1"/>
</dbReference>
<gene>
    <name evidence="7" type="ORF">ACHAW5_004507</name>
</gene>
<feature type="region of interest" description="Disordered" evidence="5">
    <location>
        <begin position="608"/>
        <end position="632"/>
    </location>
</feature>
<dbReference type="Gene3D" id="1.10.287.110">
    <property type="entry name" value="DnaJ domain"/>
    <property type="match status" value="1"/>
</dbReference>